<sequence length="134" mass="14647">MPFIVKYSGDKKGTSPIVPKDFKISTAGCVRGCTDPYCADFGVIAQGPDAFDIYIGGRGGSKKPAHGSRIAKNVTGQGVAEVLEYVLTKYCELGQPNERLCKVIERCGRDVFTPSNVKYAVSKEFDDFLAFMYE</sequence>
<dbReference type="InterPro" id="IPR006067">
    <property type="entry name" value="NO2/SO3_Rdtase_4Fe4S_dom"/>
</dbReference>
<dbReference type="GO" id="GO:0020037">
    <property type="term" value="F:heme binding"/>
    <property type="evidence" value="ECO:0007669"/>
    <property type="project" value="InterPro"/>
</dbReference>
<evidence type="ECO:0000256" key="1">
    <source>
        <dbReference type="ARBA" id="ARBA00022723"/>
    </source>
</evidence>
<reference evidence="5 6" key="1">
    <citation type="journal article" date="2018" name="Int. J. Syst. Evol. Microbiol.">
        <title>Methylomusa anaerophila gen. nov., sp. nov., an anaerobic methanol-utilizing bacterium isolated from a microbial fuel cell.</title>
        <authorList>
            <person name="Amano N."/>
            <person name="Yamamuro A."/>
            <person name="Miyahara M."/>
            <person name="Kouzuma A."/>
            <person name="Abe T."/>
            <person name="Watanabe K."/>
        </authorList>
    </citation>
    <scope>NUCLEOTIDE SEQUENCE [LARGE SCALE GENOMIC DNA]</scope>
    <source>
        <strain evidence="5 6">MMFC1</strain>
    </source>
</reference>
<organism evidence="5 6">
    <name type="scientific">Methylomusa anaerophila</name>
    <dbReference type="NCBI Taxonomy" id="1930071"/>
    <lineage>
        <taxon>Bacteria</taxon>
        <taxon>Bacillati</taxon>
        <taxon>Bacillota</taxon>
        <taxon>Negativicutes</taxon>
        <taxon>Selenomonadales</taxon>
        <taxon>Sporomusaceae</taxon>
        <taxon>Methylomusa</taxon>
    </lineage>
</organism>
<evidence type="ECO:0000256" key="2">
    <source>
        <dbReference type="ARBA" id="ARBA00023004"/>
    </source>
</evidence>
<keyword evidence="1" id="KW-0479">Metal-binding</keyword>
<dbReference type="GO" id="GO:0016491">
    <property type="term" value="F:oxidoreductase activity"/>
    <property type="evidence" value="ECO:0007669"/>
    <property type="project" value="InterPro"/>
</dbReference>
<gene>
    <name evidence="5" type="ORF">MAMMFC1_00868</name>
</gene>
<proteinExistence type="predicted"/>
<dbReference type="GO" id="GO:0051536">
    <property type="term" value="F:iron-sulfur cluster binding"/>
    <property type="evidence" value="ECO:0007669"/>
    <property type="project" value="UniProtKB-KW"/>
</dbReference>
<feature type="domain" description="Nitrite/sulphite reductase 4Fe-4S" evidence="4">
    <location>
        <begin position="18"/>
        <end position="112"/>
    </location>
</feature>
<dbReference type="EMBL" id="AP018449">
    <property type="protein sequence ID" value="BBB90220.1"/>
    <property type="molecule type" value="Genomic_DNA"/>
</dbReference>
<protein>
    <submittedName>
        <fullName evidence="5">Nitrite and sulphite reductase 4Fe-4S domain protein</fullName>
    </submittedName>
</protein>
<dbReference type="KEGG" id="mana:MAMMFC1_00868"/>
<evidence type="ECO:0000313" key="6">
    <source>
        <dbReference type="Proteomes" id="UP000276437"/>
    </source>
</evidence>
<dbReference type="AlphaFoldDB" id="A0A348AGM2"/>
<dbReference type="InterPro" id="IPR045854">
    <property type="entry name" value="NO2/SO3_Rdtase_4Fe4S_sf"/>
</dbReference>
<dbReference type="Proteomes" id="UP000276437">
    <property type="component" value="Chromosome"/>
</dbReference>
<dbReference type="RefSeq" id="WP_197723912.1">
    <property type="nucleotide sequence ID" value="NZ_AP018449.1"/>
</dbReference>
<dbReference type="Pfam" id="PF01077">
    <property type="entry name" value="NIR_SIR"/>
    <property type="match status" value="1"/>
</dbReference>
<keyword evidence="2" id="KW-0408">Iron</keyword>
<accession>A0A348AGM2</accession>
<name>A0A348AGM2_9FIRM</name>
<evidence type="ECO:0000313" key="5">
    <source>
        <dbReference type="EMBL" id="BBB90220.1"/>
    </source>
</evidence>
<dbReference type="GO" id="GO:0046872">
    <property type="term" value="F:metal ion binding"/>
    <property type="evidence" value="ECO:0007669"/>
    <property type="project" value="UniProtKB-KW"/>
</dbReference>
<evidence type="ECO:0000256" key="3">
    <source>
        <dbReference type="ARBA" id="ARBA00023014"/>
    </source>
</evidence>
<dbReference type="Gene3D" id="3.30.413.10">
    <property type="entry name" value="Sulfite Reductase Hemoprotein, domain 1"/>
    <property type="match status" value="1"/>
</dbReference>
<keyword evidence="6" id="KW-1185">Reference proteome</keyword>
<keyword evidence="3" id="KW-0411">Iron-sulfur</keyword>
<evidence type="ECO:0000259" key="4">
    <source>
        <dbReference type="Pfam" id="PF01077"/>
    </source>
</evidence>
<dbReference type="SUPFAM" id="SSF56014">
    <property type="entry name" value="Nitrite and sulphite reductase 4Fe-4S domain-like"/>
    <property type="match status" value="1"/>
</dbReference>